<feature type="domain" description="DUF6570" evidence="1">
    <location>
        <begin position="1"/>
        <end position="96"/>
    </location>
</feature>
<dbReference type="Pfam" id="PF20209">
    <property type="entry name" value="DUF6570"/>
    <property type="match status" value="1"/>
</dbReference>
<evidence type="ECO:0000259" key="1">
    <source>
        <dbReference type="Pfam" id="PF20209"/>
    </source>
</evidence>
<dbReference type="HOGENOM" id="CLU_2159715_0_0_1"/>
<gene>
    <name evidence="2" type="ORF">GLOINDRAFT_19796</name>
</gene>
<dbReference type="EMBL" id="KI278429">
    <property type="protein sequence ID" value="ESA19238.1"/>
    <property type="molecule type" value="Genomic_DNA"/>
</dbReference>
<dbReference type="AlphaFoldDB" id="U9UKX9"/>
<reference evidence="2" key="1">
    <citation type="submission" date="2013-07" db="EMBL/GenBank/DDBJ databases">
        <title>The genome of an arbuscular mycorrhizal fungus provides insights into the evolution of the oldest plant symbiosis.</title>
        <authorList>
            <consortium name="DOE Joint Genome Institute"/>
            <person name="Tisserant E."/>
            <person name="Malbreil M."/>
            <person name="Kuo A."/>
            <person name="Kohler A."/>
            <person name="Symeonidi A."/>
            <person name="Balestrini R."/>
            <person name="Charron P."/>
            <person name="Duensing N."/>
            <person name="Frei-dit-Frey N."/>
            <person name="Gianinazzi-Pearson V."/>
            <person name="Gilbert B."/>
            <person name="Handa Y."/>
            <person name="Hijri M."/>
            <person name="Kaul R."/>
            <person name="Kawaguchi M."/>
            <person name="Krajinski F."/>
            <person name="Lammers P."/>
            <person name="Lapierre D."/>
            <person name="Masclaux F.G."/>
            <person name="Murat C."/>
            <person name="Morin E."/>
            <person name="Ndikumana S."/>
            <person name="Pagni M."/>
            <person name="Petitpierre D."/>
            <person name="Requena N."/>
            <person name="Rosikiewicz P."/>
            <person name="Riley R."/>
            <person name="Saito K."/>
            <person name="San Clemente H."/>
            <person name="Shapiro H."/>
            <person name="van Tuinen D."/>
            <person name="Becard G."/>
            <person name="Bonfante P."/>
            <person name="Paszkowski U."/>
            <person name="Shachar-Hill Y."/>
            <person name="Young J.P."/>
            <person name="Sanders I.R."/>
            <person name="Henrissat B."/>
            <person name="Rensing S.A."/>
            <person name="Grigoriev I.V."/>
            <person name="Corradi N."/>
            <person name="Roux C."/>
            <person name="Martin F."/>
        </authorList>
    </citation>
    <scope>NUCLEOTIDE SEQUENCE</scope>
    <source>
        <strain evidence="2">DAOM 197198</strain>
    </source>
</reference>
<name>U9UKX9_RHIID</name>
<dbReference type="InterPro" id="IPR046700">
    <property type="entry name" value="DUF6570"/>
</dbReference>
<evidence type="ECO:0000313" key="2">
    <source>
        <dbReference type="EMBL" id="ESA19238.1"/>
    </source>
</evidence>
<protein>
    <recommendedName>
        <fullName evidence="1">DUF6570 domain-containing protein</fullName>
    </recommendedName>
</protein>
<dbReference type="VEuPathDB" id="FungiDB:RhiirFUN_019559"/>
<organism evidence="2">
    <name type="scientific">Rhizophagus irregularis (strain DAOM 181602 / DAOM 197198 / MUCL 43194)</name>
    <name type="common">Arbuscular mycorrhizal fungus</name>
    <name type="synonym">Glomus intraradices</name>
    <dbReference type="NCBI Taxonomy" id="747089"/>
    <lineage>
        <taxon>Eukaryota</taxon>
        <taxon>Fungi</taxon>
        <taxon>Fungi incertae sedis</taxon>
        <taxon>Mucoromycota</taxon>
        <taxon>Glomeromycotina</taxon>
        <taxon>Glomeromycetes</taxon>
        <taxon>Glomerales</taxon>
        <taxon>Glomeraceae</taxon>
        <taxon>Rhizophagus</taxon>
    </lineage>
</organism>
<sequence>MPKKFSEGNNMHPGNVPNELKGLSEIEEMLISQGFTVMTGFMKQLLRDLISLDVLVVRQQSSNNSMVFRDFTSFPHALSIWKADLCSALVKEVKPAKYFRHLLWYKDGRFA</sequence>
<accession>U9UKX9</accession>
<proteinExistence type="predicted"/>